<evidence type="ECO:0000313" key="2">
    <source>
        <dbReference type="Proteomes" id="UP000308600"/>
    </source>
</evidence>
<reference evidence="1 2" key="1">
    <citation type="journal article" date="2019" name="Nat. Ecol. Evol.">
        <title>Megaphylogeny resolves global patterns of mushroom evolution.</title>
        <authorList>
            <person name="Varga T."/>
            <person name="Krizsan K."/>
            <person name="Foldi C."/>
            <person name="Dima B."/>
            <person name="Sanchez-Garcia M."/>
            <person name="Sanchez-Ramirez S."/>
            <person name="Szollosi G.J."/>
            <person name="Szarkandi J.G."/>
            <person name="Papp V."/>
            <person name="Albert L."/>
            <person name="Andreopoulos W."/>
            <person name="Angelini C."/>
            <person name="Antonin V."/>
            <person name="Barry K.W."/>
            <person name="Bougher N.L."/>
            <person name="Buchanan P."/>
            <person name="Buyck B."/>
            <person name="Bense V."/>
            <person name="Catcheside P."/>
            <person name="Chovatia M."/>
            <person name="Cooper J."/>
            <person name="Damon W."/>
            <person name="Desjardin D."/>
            <person name="Finy P."/>
            <person name="Geml J."/>
            <person name="Haridas S."/>
            <person name="Hughes K."/>
            <person name="Justo A."/>
            <person name="Karasinski D."/>
            <person name="Kautmanova I."/>
            <person name="Kiss B."/>
            <person name="Kocsube S."/>
            <person name="Kotiranta H."/>
            <person name="LaButti K.M."/>
            <person name="Lechner B.E."/>
            <person name="Liimatainen K."/>
            <person name="Lipzen A."/>
            <person name="Lukacs Z."/>
            <person name="Mihaltcheva S."/>
            <person name="Morgado L.N."/>
            <person name="Niskanen T."/>
            <person name="Noordeloos M.E."/>
            <person name="Ohm R.A."/>
            <person name="Ortiz-Santana B."/>
            <person name="Ovrebo C."/>
            <person name="Racz N."/>
            <person name="Riley R."/>
            <person name="Savchenko A."/>
            <person name="Shiryaev A."/>
            <person name="Soop K."/>
            <person name="Spirin V."/>
            <person name="Szebenyi C."/>
            <person name="Tomsovsky M."/>
            <person name="Tulloss R.E."/>
            <person name="Uehling J."/>
            <person name="Grigoriev I.V."/>
            <person name="Vagvolgyi C."/>
            <person name="Papp T."/>
            <person name="Martin F.M."/>
            <person name="Miettinen O."/>
            <person name="Hibbett D.S."/>
            <person name="Nagy L.G."/>
        </authorList>
    </citation>
    <scope>NUCLEOTIDE SEQUENCE [LARGE SCALE GENOMIC DNA]</scope>
    <source>
        <strain evidence="1 2">NL-1719</strain>
    </source>
</reference>
<protein>
    <submittedName>
        <fullName evidence="1">Uncharacterized protein</fullName>
    </submittedName>
</protein>
<name>A0ACD3BBX9_9AGAR</name>
<gene>
    <name evidence="1" type="ORF">BDN72DRAFT_811302</name>
</gene>
<evidence type="ECO:0000313" key="1">
    <source>
        <dbReference type="EMBL" id="TFK75117.1"/>
    </source>
</evidence>
<keyword evidence="2" id="KW-1185">Reference proteome</keyword>
<dbReference type="Proteomes" id="UP000308600">
    <property type="component" value="Unassembled WGS sequence"/>
</dbReference>
<sequence>MASTTASTTLASRPISGAHLPLPEMLPVMTHVVRASITSEQTSDPLNDFFGAPRSSSPTRESRHDRRISVSEPLPPYSAEPLPAYTKRAEPTTLAQYLFKFGFLFPPFWILGALILASPLREPAPTASGSWLPEKTEEERQQIILQMREVEVKWALRCLFALFILIAVGVAFGLAAWFYLKN</sequence>
<proteinExistence type="predicted"/>
<dbReference type="EMBL" id="ML208264">
    <property type="protein sequence ID" value="TFK75117.1"/>
    <property type="molecule type" value="Genomic_DNA"/>
</dbReference>
<accession>A0ACD3BBX9</accession>
<organism evidence="1 2">
    <name type="scientific">Pluteus cervinus</name>
    <dbReference type="NCBI Taxonomy" id="181527"/>
    <lineage>
        <taxon>Eukaryota</taxon>
        <taxon>Fungi</taxon>
        <taxon>Dikarya</taxon>
        <taxon>Basidiomycota</taxon>
        <taxon>Agaricomycotina</taxon>
        <taxon>Agaricomycetes</taxon>
        <taxon>Agaricomycetidae</taxon>
        <taxon>Agaricales</taxon>
        <taxon>Pluteineae</taxon>
        <taxon>Pluteaceae</taxon>
        <taxon>Pluteus</taxon>
    </lineage>
</organism>